<dbReference type="InterPro" id="IPR013325">
    <property type="entry name" value="RNA_pol_sigma_r2"/>
</dbReference>
<name>A0ABU5EVA2_9BACT</name>
<gene>
    <name evidence="2" type="ORF">R5W23_005483</name>
</gene>
<dbReference type="Pfam" id="PF04542">
    <property type="entry name" value="Sigma70_r2"/>
    <property type="match status" value="1"/>
</dbReference>
<accession>A0ABU5EVA2</accession>
<dbReference type="InterPro" id="IPR013324">
    <property type="entry name" value="RNA_pol_sigma_r3/r4-like"/>
</dbReference>
<dbReference type="RefSeq" id="WP_320685320.1">
    <property type="nucleotide sequence ID" value="NZ_JAXBLV010000027.1"/>
</dbReference>
<dbReference type="InterPro" id="IPR007627">
    <property type="entry name" value="RNA_pol_sigma70_r2"/>
</dbReference>
<evidence type="ECO:0000313" key="2">
    <source>
        <dbReference type="EMBL" id="MDY3558390.1"/>
    </source>
</evidence>
<dbReference type="InterPro" id="IPR036388">
    <property type="entry name" value="WH-like_DNA-bd_sf"/>
</dbReference>
<reference evidence="3" key="1">
    <citation type="journal article" date="2023" name="Mar. Drugs">
        <title>Gemmata algarum, a Novel Planctomycete Isolated from an Algal Mat, Displays Antimicrobial Activity.</title>
        <authorList>
            <person name="Kumar G."/>
            <person name="Kallscheuer N."/>
            <person name="Kashif M."/>
            <person name="Ahamad S."/>
            <person name="Jagadeeshwari U."/>
            <person name="Pannikurungottu S."/>
            <person name="Haufschild T."/>
            <person name="Kabuu M."/>
            <person name="Sasikala C."/>
            <person name="Jogler C."/>
            <person name="Ramana C."/>
        </authorList>
    </citation>
    <scope>NUCLEOTIDE SEQUENCE [LARGE SCALE GENOMIC DNA]</scope>
    <source>
        <strain evidence="3">JC673</strain>
    </source>
</reference>
<dbReference type="EMBL" id="JAXBLV010000027">
    <property type="protein sequence ID" value="MDY3558390.1"/>
    <property type="molecule type" value="Genomic_DNA"/>
</dbReference>
<dbReference type="Proteomes" id="UP001272242">
    <property type="component" value="Unassembled WGS sequence"/>
</dbReference>
<dbReference type="NCBIfam" id="TIGR02937">
    <property type="entry name" value="sigma70-ECF"/>
    <property type="match status" value="1"/>
</dbReference>
<evidence type="ECO:0000313" key="3">
    <source>
        <dbReference type="Proteomes" id="UP001272242"/>
    </source>
</evidence>
<keyword evidence="3" id="KW-1185">Reference proteome</keyword>
<dbReference type="InterPro" id="IPR014284">
    <property type="entry name" value="RNA_pol_sigma-70_dom"/>
</dbReference>
<evidence type="ECO:0000259" key="1">
    <source>
        <dbReference type="Pfam" id="PF04542"/>
    </source>
</evidence>
<proteinExistence type="predicted"/>
<sequence>MSAAPPSLATLLDRWDRLIWVSARRYARAWRLDPEEVQAEAVAGIVRQFARYDPARERSSFPTWALMQVRRAAIEQVRGRVRVRREVGWDAVLATDPGGRHEVADLAAATRDPDPAEQVAAAEAREAVAAALAGLPADQREAIRLHFWGPDVSLSRYGREQLAAGLEALRARLAPRGEEGT</sequence>
<protein>
    <submittedName>
        <fullName evidence="2">Sigma-70 family RNA polymerase sigma factor</fullName>
    </submittedName>
</protein>
<feature type="domain" description="RNA polymerase sigma-70 region 2" evidence="1">
    <location>
        <begin position="13"/>
        <end position="82"/>
    </location>
</feature>
<dbReference type="Gene3D" id="1.10.1740.10">
    <property type="match status" value="1"/>
</dbReference>
<dbReference type="SUPFAM" id="SSF88659">
    <property type="entry name" value="Sigma3 and sigma4 domains of RNA polymerase sigma factors"/>
    <property type="match status" value="1"/>
</dbReference>
<comment type="caution">
    <text evidence="2">The sequence shown here is derived from an EMBL/GenBank/DDBJ whole genome shotgun (WGS) entry which is preliminary data.</text>
</comment>
<dbReference type="Gene3D" id="1.10.10.10">
    <property type="entry name" value="Winged helix-like DNA-binding domain superfamily/Winged helix DNA-binding domain"/>
    <property type="match status" value="1"/>
</dbReference>
<dbReference type="SUPFAM" id="SSF88946">
    <property type="entry name" value="Sigma2 domain of RNA polymerase sigma factors"/>
    <property type="match status" value="1"/>
</dbReference>
<organism evidence="2 3">
    <name type="scientific">Gemmata algarum</name>
    <dbReference type="NCBI Taxonomy" id="2975278"/>
    <lineage>
        <taxon>Bacteria</taxon>
        <taxon>Pseudomonadati</taxon>
        <taxon>Planctomycetota</taxon>
        <taxon>Planctomycetia</taxon>
        <taxon>Gemmatales</taxon>
        <taxon>Gemmataceae</taxon>
        <taxon>Gemmata</taxon>
    </lineage>
</organism>